<dbReference type="AlphaFoldDB" id="A0A6V8KQ70"/>
<dbReference type="InterPro" id="IPR012925">
    <property type="entry name" value="TipAS_dom"/>
</dbReference>
<dbReference type="Pfam" id="PF07739">
    <property type="entry name" value="TipAS"/>
    <property type="match status" value="1"/>
</dbReference>
<dbReference type="Gene3D" id="1.10.1660.10">
    <property type="match status" value="1"/>
</dbReference>
<dbReference type="PRINTS" id="PR00040">
    <property type="entry name" value="HTHMERR"/>
</dbReference>
<dbReference type="PROSITE" id="PS50937">
    <property type="entry name" value="HTH_MERR_2"/>
    <property type="match status" value="1"/>
</dbReference>
<dbReference type="GO" id="GO:0003700">
    <property type="term" value="F:DNA-binding transcription factor activity"/>
    <property type="evidence" value="ECO:0007669"/>
    <property type="project" value="InterPro"/>
</dbReference>
<dbReference type="SUPFAM" id="SSF46955">
    <property type="entry name" value="Putative DNA-binding domain"/>
    <property type="match status" value="1"/>
</dbReference>
<feature type="domain" description="HTH merR-type" evidence="2">
    <location>
        <begin position="9"/>
        <end position="78"/>
    </location>
</feature>
<accession>A0A6V8KQ70</accession>
<proteinExistence type="predicted"/>
<dbReference type="PANTHER" id="PTHR30204:SF90">
    <property type="entry name" value="HTH-TYPE TRANSCRIPTIONAL ACTIVATOR MTA"/>
    <property type="match status" value="1"/>
</dbReference>
<evidence type="ECO:0000313" key="4">
    <source>
        <dbReference type="Proteomes" id="UP000482800"/>
    </source>
</evidence>
<name>A0A6V8KQ70_9ACTN</name>
<dbReference type="EMBL" id="BLPF01000003">
    <property type="protein sequence ID" value="GFJ84389.1"/>
    <property type="molecule type" value="Genomic_DNA"/>
</dbReference>
<evidence type="ECO:0000313" key="3">
    <source>
        <dbReference type="EMBL" id="GFJ84389.1"/>
    </source>
</evidence>
<dbReference type="PANTHER" id="PTHR30204">
    <property type="entry name" value="REDOX-CYCLING DRUG-SENSING TRANSCRIPTIONAL ACTIVATOR SOXR"/>
    <property type="match status" value="1"/>
</dbReference>
<sequence>MRGVDDERSWRVGELAAATGLTVRALHHFDEIGLVRPAARTAAGHRLYTPPDVRRLYRVLALRQLGVPLAEIGAALDGGVDDVEQAVRAQLGQVDEHLVRLRDLRRRLDALLRARAEAGQPTIDQLLSTMEAMMAASYFTPDQLARLRQRHREAGDDGFARWQARWAELAAQVRSHVEAGRDPADPAVQETAGQWAALMDRMTGGDRGILSAMYASLDGKGAEAATRGVVSGEVWEYMKRAFAVGYRV</sequence>
<dbReference type="Pfam" id="PF13411">
    <property type="entry name" value="MerR_1"/>
    <property type="match status" value="1"/>
</dbReference>
<evidence type="ECO:0000256" key="1">
    <source>
        <dbReference type="ARBA" id="ARBA00023125"/>
    </source>
</evidence>
<evidence type="ECO:0000259" key="2">
    <source>
        <dbReference type="PROSITE" id="PS50937"/>
    </source>
</evidence>
<dbReference type="InterPro" id="IPR047057">
    <property type="entry name" value="MerR_fam"/>
</dbReference>
<protein>
    <submittedName>
        <fullName evidence="3">MerR family transcriptional regulator</fullName>
    </submittedName>
</protein>
<organism evidence="3 4">
    <name type="scientific">Phytohabitans houttuyneae</name>
    <dbReference type="NCBI Taxonomy" id="1076126"/>
    <lineage>
        <taxon>Bacteria</taxon>
        <taxon>Bacillati</taxon>
        <taxon>Actinomycetota</taxon>
        <taxon>Actinomycetes</taxon>
        <taxon>Micromonosporales</taxon>
        <taxon>Micromonosporaceae</taxon>
    </lineage>
</organism>
<dbReference type="SMART" id="SM00422">
    <property type="entry name" value="HTH_MERR"/>
    <property type="match status" value="1"/>
</dbReference>
<dbReference type="InterPro" id="IPR009061">
    <property type="entry name" value="DNA-bd_dom_put_sf"/>
</dbReference>
<reference evidence="3 4" key="1">
    <citation type="submission" date="2020-03" db="EMBL/GenBank/DDBJ databases">
        <title>Whole genome shotgun sequence of Phytohabitans houttuyneae NBRC 108639.</title>
        <authorList>
            <person name="Komaki H."/>
            <person name="Tamura T."/>
        </authorList>
    </citation>
    <scope>NUCLEOTIDE SEQUENCE [LARGE SCALE GENOMIC DNA]</scope>
    <source>
        <strain evidence="3 4">NBRC 108639</strain>
    </source>
</reference>
<keyword evidence="1" id="KW-0238">DNA-binding</keyword>
<gene>
    <name evidence="3" type="ORF">Phou_085690</name>
</gene>
<reference evidence="3 4" key="2">
    <citation type="submission" date="2020-03" db="EMBL/GenBank/DDBJ databases">
        <authorList>
            <person name="Ichikawa N."/>
            <person name="Kimura A."/>
            <person name="Kitahashi Y."/>
            <person name="Uohara A."/>
        </authorList>
    </citation>
    <scope>NUCLEOTIDE SEQUENCE [LARGE SCALE GENOMIC DNA]</scope>
    <source>
        <strain evidence="3 4">NBRC 108639</strain>
    </source>
</reference>
<dbReference type="GO" id="GO:0003677">
    <property type="term" value="F:DNA binding"/>
    <property type="evidence" value="ECO:0007669"/>
    <property type="project" value="UniProtKB-KW"/>
</dbReference>
<comment type="caution">
    <text evidence="3">The sequence shown here is derived from an EMBL/GenBank/DDBJ whole genome shotgun (WGS) entry which is preliminary data.</text>
</comment>
<dbReference type="Proteomes" id="UP000482800">
    <property type="component" value="Unassembled WGS sequence"/>
</dbReference>
<keyword evidence="4" id="KW-1185">Reference proteome</keyword>
<dbReference type="InterPro" id="IPR000551">
    <property type="entry name" value="MerR-type_HTH_dom"/>
</dbReference>